<evidence type="ECO:0000256" key="1">
    <source>
        <dbReference type="SAM" id="Phobius"/>
    </source>
</evidence>
<dbReference type="AlphaFoldDB" id="A0A8X6GH45"/>
<keyword evidence="1" id="KW-0472">Membrane</keyword>
<feature type="transmembrane region" description="Helical" evidence="1">
    <location>
        <begin position="67"/>
        <end position="85"/>
    </location>
</feature>
<keyword evidence="1" id="KW-0812">Transmembrane</keyword>
<dbReference type="EMBL" id="BMAO01015464">
    <property type="protein sequence ID" value="GFR01865.1"/>
    <property type="molecule type" value="Genomic_DNA"/>
</dbReference>
<dbReference type="Proteomes" id="UP000887116">
    <property type="component" value="Unassembled WGS sequence"/>
</dbReference>
<keyword evidence="3" id="KW-1185">Reference proteome</keyword>
<keyword evidence="1" id="KW-1133">Transmembrane helix</keyword>
<comment type="caution">
    <text evidence="2">The sequence shown here is derived from an EMBL/GenBank/DDBJ whole genome shotgun (WGS) entry which is preliminary data.</text>
</comment>
<reference evidence="2" key="1">
    <citation type="submission" date="2020-07" db="EMBL/GenBank/DDBJ databases">
        <title>Multicomponent nature underlies the extraordinary mechanical properties of spider dragline silk.</title>
        <authorList>
            <person name="Kono N."/>
            <person name="Nakamura H."/>
            <person name="Mori M."/>
            <person name="Yoshida Y."/>
            <person name="Ohtoshi R."/>
            <person name="Malay A.D."/>
            <person name="Moran D.A.P."/>
            <person name="Tomita M."/>
            <person name="Numata K."/>
            <person name="Arakawa K."/>
        </authorList>
    </citation>
    <scope>NUCLEOTIDE SEQUENCE</scope>
</reference>
<protein>
    <submittedName>
        <fullName evidence="2">Uncharacterized protein</fullName>
    </submittedName>
</protein>
<dbReference type="OrthoDB" id="6412458at2759"/>
<proteinExistence type="predicted"/>
<organism evidence="2 3">
    <name type="scientific">Trichonephila clavata</name>
    <name type="common">Joro spider</name>
    <name type="synonym">Nephila clavata</name>
    <dbReference type="NCBI Taxonomy" id="2740835"/>
    <lineage>
        <taxon>Eukaryota</taxon>
        <taxon>Metazoa</taxon>
        <taxon>Ecdysozoa</taxon>
        <taxon>Arthropoda</taxon>
        <taxon>Chelicerata</taxon>
        <taxon>Arachnida</taxon>
        <taxon>Araneae</taxon>
        <taxon>Araneomorphae</taxon>
        <taxon>Entelegynae</taxon>
        <taxon>Araneoidea</taxon>
        <taxon>Nephilidae</taxon>
        <taxon>Trichonephila</taxon>
    </lineage>
</organism>
<accession>A0A8X6GH45</accession>
<sequence>MVDVLDLHQTEDLDKESISKTCCLDKEDYDNLFKSLCVVGKKARKNFLNKTIFYQRQEVIFVDPDKMQKFAVFLMMVFVMSAVILETNGQLGLGLGINLCPLNEAGCVNQCVMNGHNTGFCSGTFCECSAGPYIGKV</sequence>
<name>A0A8X6GH45_TRICU</name>
<gene>
    <name evidence="2" type="ORF">TNCT_433411</name>
</gene>
<evidence type="ECO:0000313" key="2">
    <source>
        <dbReference type="EMBL" id="GFR01865.1"/>
    </source>
</evidence>
<evidence type="ECO:0000313" key="3">
    <source>
        <dbReference type="Proteomes" id="UP000887116"/>
    </source>
</evidence>